<feature type="chain" id="PRO_5019770012" description="Bifunctional inhibitor/plant lipid transfer protein/seed storage helical domain-containing protein" evidence="5">
    <location>
        <begin position="26"/>
        <end position="80"/>
    </location>
</feature>
<evidence type="ECO:0000256" key="1">
    <source>
        <dbReference type="ARBA" id="ARBA00004613"/>
    </source>
</evidence>
<feature type="signal peptide" evidence="5">
    <location>
        <begin position="1"/>
        <end position="25"/>
    </location>
</feature>
<dbReference type="OrthoDB" id="1411808at2759"/>
<comment type="subcellular location">
    <subcellularLocation>
        <location evidence="1">Secreted</location>
    </subcellularLocation>
</comment>
<organism evidence="6 7">
    <name type="scientific">Cuscuta campestris</name>
    <dbReference type="NCBI Taxonomy" id="132261"/>
    <lineage>
        <taxon>Eukaryota</taxon>
        <taxon>Viridiplantae</taxon>
        <taxon>Streptophyta</taxon>
        <taxon>Embryophyta</taxon>
        <taxon>Tracheophyta</taxon>
        <taxon>Spermatophyta</taxon>
        <taxon>Magnoliopsida</taxon>
        <taxon>eudicotyledons</taxon>
        <taxon>Gunneridae</taxon>
        <taxon>Pentapetalae</taxon>
        <taxon>asterids</taxon>
        <taxon>lamiids</taxon>
        <taxon>Solanales</taxon>
        <taxon>Convolvulaceae</taxon>
        <taxon>Cuscuteae</taxon>
        <taxon>Cuscuta</taxon>
        <taxon>Cuscuta subgen. Grammica</taxon>
        <taxon>Cuscuta sect. Cleistogrammica</taxon>
    </lineage>
</organism>
<keyword evidence="7" id="KW-1185">Reference proteome</keyword>
<keyword evidence="4 5" id="KW-0732">Signal</keyword>
<dbReference type="EMBL" id="OOIL02001014">
    <property type="protein sequence ID" value="VFQ71499.1"/>
    <property type="molecule type" value="Genomic_DNA"/>
</dbReference>
<dbReference type="GO" id="GO:0007165">
    <property type="term" value="P:signal transduction"/>
    <property type="evidence" value="ECO:0007669"/>
    <property type="project" value="InterPro"/>
</dbReference>
<evidence type="ECO:0000256" key="2">
    <source>
        <dbReference type="ARBA" id="ARBA00006722"/>
    </source>
</evidence>
<dbReference type="Proteomes" id="UP000595140">
    <property type="component" value="Unassembled WGS sequence"/>
</dbReference>
<comment type="similarity">
    <text evidence="2">Belongs to the DEFL family.</text>
</comment>
<evidence type="ECO:0000313" key="7">
    <source>
        <dbReference type="Proteomes" id="UP000595140"/>
    </source>
</evidence>
<protein>
    <recommendedName>
        <fullName evidence="8">Bifunctional inhibitor/plant lipid transfer protein/seed storage helical domain-containing protein</fullName>
    </recommendedName>
</protein>
<dbReference type="AlphaFoldDB" id="A0A484L595"/>
<sequence>MKNYSVIAILSLAVLFFTMLPPSAGEANFCPGAFTAKGVCASIDCGDLALFHWPASSMPHGCVCSEAGPNQSLCTCQIVC</sequence>
<evidence type="ECO:0000313" key="6">
    <source>
        <dbReference type="EMBL" id="VFQ71499.1"/>
    </source>
</evidence>
<dbReference type="PANTHER" id="PTHR34450">
    <property type="entry name" value="DEFENSIN-LIKE PROTEIN 245-RELATED"/>
    <property type="match status" value="1"/>
</dbReference>
<dbReference type="GO" id="GO:0005576">
    <property type="term" value="C:extracellular region"/>
    <property type="evidence" value="ECO:0007669"/>
    <property type="project" value="UniProtKB-SubCell"/>
</dbReference>
<reference evidence="6 7" key="1">
    <citation type="submission" date="2018-04" db="EMBL/GenBank/DDBJ databases">
        <authorList>
            <person name="Vogel A."/>
        </authorList>
    </citation>
    <scope>NUCLEOTIDE SEQUENCE [LARGE SCALE GENOMIC DNA]</scope>
</reference>
<proteinExistence type="inferred from homology"/>
<dbReference type="InterPro" id="IPR010682">
    <property type="entry name" value="SCRL"/>
</dbReference>
<gene>
    <name evidence="6" type="ORF">CCAM_LOCUS13275</name>
</gene>
<evidence type="ECO:0000256" key="4">
    <source>
        <dbReference type="ARBA" id="ARBA00022729"/>
    </source>
</evidence>
<evidence type="ECO:0000256" key="5">
    <source>
        <dbReference type="SAM" id="SignalP"/>
    </source>
</evidence>
<dbReference type="PANTHER" id="PTHR34450:SF2">
    <property type="entry name" value="SCR-LIKE PROTEIN"/>
    <property type="match status" value="1"/>
</dbReference>
<name>A0A484L595_9ASTE</name>
<keyword evidence="3" id="KW-0964">Secreted</keyword>
<accession>A0A484L595</accession>
<evidence type="ECO:0000256" key="3">
    <source>
        <dbReference type="ARBA" id="ARBA00022525"/>
    </source>
</evidence>
<evidence type="ECO:0008006" key="8">
    <source>
        <dbReference type="Google" id="ProtNLM"/>
    </source>
</evidence>